<evidence type="ECO:0000256" key="1">
    <source>
        <dbReference type="SAM" id="SignalP"/>
    </source>
</evidence>
<accession>A0A1I5EY08</accession>
<dbReference type="InterPro" id="IPR007110">
    <property type="entry name" value="Ig-like_dom"/>
</dbReference>
<evidence type="ECO:0000313" key="4">
    <source>
        <dbReference type="Proteomes" id="UP000198806"/>
    </source>
</evidence>
<protein>
    <submittedName>
        <fullName evidence="3">Ig-like domain (Group 2)</fullName>
    </submittedName>
</protein>
<feature type="signal peptide" evidence="1">
    <location>
        <begin position="1"/>
        <end position="29"/>
    </location>
</feature>
<evidence type="ECO:0000259" key="2">
    <source>
        <dbReference type="PROSITE" id="PS50835"/>
    </source>
</evidence>
<sequence length="1247" mass="132169">MKKIKGKILLGVMCMVAAISISMLPGVKANATATPTPTPTPVAEEYYFDYGGKKIPHGGSITISDGNSIDLRVSVTDATSVNWKSSEESVAKVVTGTPSYQVKVTPKGPGFSEISATVTKDGVTKTVVCYIEVPLVVDNGNFTTTSSGEKVLQLTFNPDVSDPDSTKTINIMKPDAGTTPNLLWATSNPEVAVVDSTGKVTAKGAGSTIITITSGTSLANGKKLEAKVPVVVSPLVKDSDNNYKSSATVILAEGITSTTLNTNAGYATNLAWEIYDNKGTIIPASETGRIIRDIHSYDSKIGFYNLKAGTYKIKGYTDIKYKGDSKITPLEVTLIVPIHIEKDYIIMNVGDDFRLTDNSNIYNPGIFTYTYPSGDSTTVNVAPSTGIIKAVHEGSVKVMLTYQTSSGLFDPAYTPSTKTISITVIDGISLNHTNATIYKSGSIQLIATSTENTNTTIWTTSDPTVATVNDGLVTGIKKGTVTITAAQIIKGVRKTATCIIRVEDSVSKVTVSPANVTLEVNEFVTLSAKVEPAGSNRGPLHWVSSDTNVVEVKDSTDLAATIRGVRPGTAVISAINQDNVVVGYCHVSVRQHVEKITLSETAVTLPLTAKNLQLRANVEPENATNKNVKWKSTNESVVRVDDKGMVTLVSSGVAAVIAFSESDPSVTAICNITVEIPVRSLTLDEKAKVMYVGESVRIGYLLTPNDASKKNVVWSSTDTSVVSVDSKGLITARSAGQAIIMVKTEDGAYYSTCTITVRQKATGIKFDVDNLELNVGQSYTIELTVTPSNSTELGLTWDTTDSKVATVDEKGKITAKAPGKAVIFVKTAYGAAIYCNVTVVQQPNDLQLNFDEKTLVIGEEFKLKATMQPSSSEEIALTWTSSNEKVAKVSNNGTVKAISGGTAVIKVQTADKKITKFCIVTVVEPVTNIKLNKTSYVLGVGKRFTLKATVEANTATNPKLKWTTSNSKVATVDSKGVVTAKSLGTVVITVTAQDGTRAEASCDIRVVRPVTSVTLNASSVTTVEGRSFTLKATVRPNNATIKKVKWTSSDESVAIVDSKGVVTALKAGTVTIKATATDNSGKYAAAVVKVKAQVPASKVIVSTKSLIMTPGESATLQKVINPTNSTDRFTWETDNKTVASVDKSTGRVTAHKPGTANIIVITESGKTATTEVTVVGLNTTSLELEQYSRYTLSVIGVNSGIVWDVDDPGIATVRNGVVESRKVGTTTITANINGKILRCRIKVTPIG</sequence>
<name>A0A1I5EY08_9FIRM</name>
<reference evidence="3 4" key="1">
    <citation type="submission" date="2016-10" db="EMBL/GenBank/DDBJ databases">
        <authorList>
            <person name="de Groot N.N."/>
        </authorList>
    </citation>
    <scope>NUCLEOTIDE SEQUENCE [LARGE SCALE GENOMIC DNA]</scope>
    <source>
        <strain evidence="3 4">DSM 1283</strain>
    </source>
</reference>
<dbReference type="InterPro" id="IPR008964">
    <property type="entry name" value="Invasin/intimin_cell_adhesion"/>
</dbReference>
<proteinExistence type="predicted"/>
<evidence type="ECO:0000313" key="3">
    <source>
        <dbReference type="EMBL" id="SFO16418.1"/>
    </source>
</evidence>
<keyword evidence="1" id="KW-0732">Signal</keyword>
<dbReference type="RefSeq" id="WP_170847933.1">
    <property type="nucleotide sequence ID" value="NZ_BAABFM010000085.1"/>
</dbReference>
<dbReference type="PROSITE" id="PS50835">
    <property type="entry name" value="IG_LIKE"/>
    <property type="match status" value="1"/>
</dbReference>
<dbReference type="InterPro" id="IPR003343">
    <property type="entry name" value="Big_2"/>
</dbReference>
<dbReference type="Proteomes" id="UP000198806">
    <property type="component" value="Unassembled WGS sequence"/>
</dbReference>
<dbReference type="EMBL" id="FOWD01000011">
    <property type="protein sequence ID" value="SFO16418.1"/>
    <property type="molecule type" value="Genomic_DNA"/>
</dbReference>
<keyword evidence="4" id="KW-1185">Reference proteome</keyword>
<dbReference type="SMART" id="SM00635">
    <property type="entry name" value="BID_2"/>
    <property type="match status" value="11"/>
</dbReference>
<dbReference type="PANTHER" id="PTHR23019">
    <property type="entry name" value="NUCLEAR PORE MEMBRANE GLYCOPROTEIN GP210-RELATED"/>
    <property type="match status" value="1"/>
</dbReference>
<feature type="chain" id="PRO_5038622408" evidence="1">
    <location>
        <begin position="30"/>
        <end position="1247"/>
    </location>
</feature>
<dbReference type="PANTHER" id="PTHR23019:SF0">
    <property type="entry name" value="NUCLEAR PORE MEMBRANE GLYCOPROTEIN 210"/>
    <property type="match status" value="1"/>
</dbReference>
<gene>
    <name evidence="3" type="ORF">SAMN04489757_11169</name>
</gene>
<dbReference type="Gene3D" id="2.60.40.1080">
    <property type="match status" value="12"/>
</dbReference>
<feature type="domain" description="Ig-like" evidence="2">
    <location>
        <begin position="1009"/>
        <end position="1102"/>
    </location>
</feature>
<dbReference type="AlphaFoldDB" id="A0A1I5EY08"/>
<dbReference type="STRING" id="1527.SAMN04489757_11169"/>
<dbReference type="Pfam" id="PF02368">
    <property type="entry name" value="Big_2"/>
    <property type="match status" value="10"/>
</dbReference>
<organism evidence="3 4">
    <name type="scientific">Anaerocolumna aminovalerica</name>
    <dbReference type="NCBI Taxonomy" id="1527"/>
    <lineage>
        <taxon>Bacteria</taxon>
        <taxon>Bacillati</taxon>
        <taxon>Bacillota</taxon>
        <taxon>Clostridia</taxon>
        <taxon>Lachnospirales</taxon>
        <taxon>Lachnospiraceae</taxon>
        <taxon>Anaerocolumna</taxon>
    </lineage>
</organism>
<dbReference type="SUPFAM" id="SSF49373">
    <property type="entry name" value="Invasin/intimin cell-adhesion fragments"/>
    <property type="match status" value="11"/>
</dbReference>
<dbReference type="InterPro" id="IPR045197">
    <property type="entry name" value="NUP210-like"/>
</dbReference>